<proteinExistence type="predicted"/>
<gene>
    <name evidence="1" type="ORF">H8689_09725</name>
</gene>
<dbReference type="AlphaFoldDB" id="A0A926IP76"/>
<evidence type="ECO:0000313" key="1">
    <source>
        <dbReference type="EMBL" id="MBC8591388.1"/>
    </source>
</evidence>
<dbReference type="RefSeq" id="WP_249324255.1">
    <property type="nucleotide sequence ID" value="NZ_JACRTK010000004.1"/>
</dbReference>
<organism evidence="1 2">
    <name type="scientific">Wansuia hejianensis</name>
    <dbReference type="NCBI Taxonomy" id="2763667"/>
    <lineage>
        <taxon>Bacteria</taxon>
        <taxon>Bacillati</taxon>
        <taxon>Bacillota</taxon>
        <taxon>Clostridia</taxon>
        <taxon>Lachnospirales</taxon>
        <taxon>Lachnospiraceae</taxon>
        <taxon>Wansuia</taxon>
    </lineage>
</organism>
<accession>A0A926IP76</accession>
<keyword evidence="2" id="KW-1185">Reference proteome</keyword>
<protein>
    <submittedName>
        <fullName evidence="1">Uncharacterized protein</fullName>
    </submittedName>
</protein>
<name>A0A926IP76_9FIRM</name>
<reference evidence="1 2" key="1">
    <citation type="submission" date="2020-08" db="EMBL/GenBank/DDBJ databases">
        <title>Genome public.</title>
        <authorList>
            <person name="Liu C."/>
            <person name="Sun Q."/>
        </authorList>
    </citation>
    <scope>NUCLEOTIDE SEQUENCE [LARGE SCALE GENOMIC DNA]</scope>
    <source>
        <strain evidence="1 2">NSJ-26</strain>
    </source>
</reference>
<evidence type="ECO:0000313" key="2">
    <source>
        <dbReference type="Proteomes" id="UP000601522"/>
    </source>
</evidence>
<comment type="caution">
    <text evidence="1">The sequence shown here is derived from an EMBL/GenBank/DDBJ whole genome shotgun (WGS) entry which is preliminary data.</text>
</comment>
<sequence length="62" mass="7313">MNFALPEFNNTFGDFGYYKSEKDAKYIKHKDNSFGGYFHNVSVDMEEVLRRTSELPCKIRNL</sequence>
<dbReference type="EMBL" id="JACRTK010000004">
    <property type="protein sequence ID" value="MBC8591388.1"/>
    <property type="molecule type" value="Genomic_DNA"/>
</dbReference>
<dbReference type="Proteomes" id="UP000601522">
    <property type="component" value="Unassembled WGS sequence"/>
</dbReference>